<sequence>MWSLNFTNLILIELKAFAKRKKAPNTMQMNCGLALTRLDHFAVGMIDELPPAGWFYARMDWQKSTPSGKNNKNHERHMSEYEKNCKDNSSRTRANPTGRYYLIKI</sequence>
<evidence type="ECO:0000313" key="3">
    <source>
        <dbReference type="Proteomes" id="UP000886520"/>
    </source>
</evidence>
<dbReference type="AlphaFoldDB" id="A0A9D4U2N0"/>
<evidence type="ECO:0000313" key="2">
    <source>
        <dbReference type="EMBL" id="KAI5059041.1"/>
    </source>
</evidence>
<evidence type="ECO:0000256" key="1">
    <source>
        <dbReference type="SAM" id="MobiDB-lite"/>
    </source>
</evidence>
<organism evidence="2 3">
    <name type="scientific">Adiantum capillus-veneris</name>
    <name type="common">Maidenhair fern</name>
    <dbReference type="NCBI Taxonomy" id="13818"/>
    <lineage>
        <taxon>Eukaryota</taxon>
        <taxon>Viridiplantae</taxon>
        <taxon>Streptophyta</taxon>
        <taxon>Embryophyta</taxon>
        <taxon>Tracheophyta</taxon>
        <taxon>Polypodiopsida</taxon>
        <taxon>Polypodiidae</taxon>
        <taxon>Polypodiales</taxon>
        <taxon>Pteridineae</taxon>
        <taxon>Pteridaceae</taxon>
        <taxon>Vittarioideae</taxon>
        <taxon>Adiantum</taxon>
    </lineage>
</organism>
<dbReference type="Proteomes" id="UP000886520">
    <property type="component" value="Chromosome 25"/>
</dbReference>
<name>A0A9D4U2N0_ADICA</name>
<dbReference type="EMBL" id="JABFUD020000025">
    <property type="protein sequence ID" value="KAI5059041.1"/>
    <property type="molecule type" value="Genomic_DNA"/>
</dbReference>
<reference evidence="2" key="1">
    <citation type="submission" date="2021-01" db="EMBL/GenBank/DDBJ databases">
        <title>Adiantum capillus-veneris genome.</title>
        <authorList>
            <person name="Fang Y."/>
            <person name="Liao Q."/>
        </authorList>
    </citation>
    <scope>NUCLEOTIDE SEQUENCE</scope>
    <source>
        <strain evidence="2">H3</strain>
        <tissue evidence="2">Leaf</tissue>
    </source>
</reference>
<gene>
    <name evidence="2" type="ORF">GOP47_0025360</name>
</gene>
<keyword evidence="3" id="KW-1185">Reference proteome</keyword>
<feature type="compositionally biased region" description="Basic and acidic residues" evidence="1">
    <location>
        <begin position="72"/>
        <end position="90"/>
    </location>
</feature>
<protein>
    <submittedName>
        <fullName evidence="2">Uncharacterized protein</fullName>
    </submittedName>
</protein>
<comment type="caution">
    <text evidence="2">The sequence shown here is derived from an EMBL/GenBank/DDBJ whole genome shotgun (WGS) entry which is preliminary data.</text>
</comment>
<accession>A0A9D4U2N0</accession>
<proteinExistence type="predicted"/>
<feature type="region of interest" description="Disordered" evidence="1">
    <location>
        <begin position="65"/>
        <end position="98"/>
    </location>
</feature>